<reference evidence="1 2" key="1">
    <citation type="submission" date="2013-11" db="EMBL/GenBank/DDBJ databases">
        <title>Metagenomic analysis of a methanogenic consortium involved in long chain n-alkane degradation.</title>
        <authorList>
            <person name="Davidova I.A."/>
            <person name="Callaghan A.V."/>
            <person name="Wawrik B."/>
            <person name="Pruitt S."/>
            <person name="Marks C."/>
            <person name="Duncan K.E."/>
            <person name="Suflita J.M."/>
        </authorList>
    </citation>
    <scope>NUCLEOTIDE SEQUENCE [LARGE SCALE GENOMIC DNA]</scope>
    <source>
        <strain evidence="1 2">SPR</strain>
    </source>
</reference>
<dbReference type="STRING" id="1429043.X474_00960"/>
<proteinExistence type="predicted"/>
<evidence type="ECO:0000313" key="1">
    <source>
        <dbReference type="EMBL" id="KIX16078.1"/>
    </source>
</evidence>
<keyword evidence="2" id="KW-1185">Reference proteome</keyword>
<dbReference type="AlphaFoldDB" id="A0A0D2I0S9"/>
<organism evidence="1 2">
    <name type="scientific">Dethiosulfatarculus sandiegensis</name>
    <dbReference type="NCBI Taxonomy" id="1429043"/>
    <lineage>
        <taxon>Bacteria</taxon>
        <taxon>Pseudomonadati</taxon>
        <taxon>Thermodesulfobacteriota</taxon>
        <taxon>Desulfarculia</taxon>
        <taxon>Desulfarculales</taxon>
        <taxon>Desulfarculaceae</taxon>
        <taxon>Dethiosulfatarculus</taxon>
    </lineage>
</organism>
<dbReference type="InParanoid" id="A0A0D2I0S9"/>
<accession>A0A0D2I0S9</accession>
<protein>
    <submittedName>
        <fullName evidence="1">Uncharacterized protein</fullName>
    </submittedName>
</protein>
<dbReference type="Proteomes" id="UP000032233">
    <property type="component" value="Unassembled WGS sequence"/>
</dbReference>
<evidence type="ECO:0000313" key="2">
    <source>
        <dbReference type="Proteomes" id="UP000032233"/>
    </source>
</evidence>
<dbReference type="EMBL" id="AZAC01000001">
    <property type="protein sequence ID" value="KIX16078.1"/>
    <property type="molecule type" value="Genomic_DNA"/>
</dbReference>
<gene>
    <name evidence="1" type="ORF">X474_00960</name>
</gene>
<name>A0A0D2I0S9_9BACT</name>
<sequence>MFGAVRGPEPPRLEMPVAGLRLLVFEDGAGICLYVRLASAHRILVDCRRRSSYLSLKFLRDLGELGPLTPLSQYLRPLCCPPCLDSWLKAVNLLRGLVFRPGGSWIIWQPMPSSGPGFRLKAKVYSRTRMPDPRGIGELPPLLVLGLNAAQIRDLGGPPGAWAANSSLALKFCRSGEEGLLLGGDLRPTAWQTLLTDREIKGLLAGTSFFAAGCPERGYDLARSLKMAALPWLVLGSLGQKASWLSPGQCRSCFETPKVGAMVIDVDDAGELDVQAWPWEENHLVYKGLARPLEDPALPAPWPVLKALGNITGTSFSWA</sequence>
<comment type="caution">
    <text evidence="1">The sequence shown here is derived from an EMBL/GenBank/DDBJ whole genome shotgun (WGS) entry which is preliminary data.</text>
</comment>